<gene>
    <name evidence="1" type="ORF">BJG93_08820</name>
</gene>
<sequence>MSRLLTGLALSAAERYSVVFAEDTGGRGSFVKISTIGSTGLRFGLMEIRSEHLPDDFLNREAIVRPVVDSFLYGLHAFG</sequence>
<proteinExistence type="predicted"/>
<dbReference type="STRING" id="754502.BJG93_08820"/>
<evidence type="ECO:0000313" key="2">
    <source>
        <dbReference type="Proteomes" id="UP000179860"/>
    </source>
</evidence>
<reference evidence="1" key="2">
    <citation type="submission" date="2021-06" db="EMBL/GenBank/DDBJ databases">
        <authorList>
            <person name="Rogers T.H."/>
            <person name="Ramsay J.P."/>
            <person name="Wang P."/>
            <person name="Terpolilli J."/>
        </authorList>
    </citation>
    <scope>NUCLEOTIDE SEQUENCE [LARGE SCALE GENOMIC DNA]</scope>
    <source>
        <strain evidence="1">WSM5005</strain>
    </source>
</reference>
<dbReference type="AlphaFoldDB" id="A0A1I9YGN7"/>
<dbReference type="EMBL" id="CP017561">
    <property type="protein sequence ID" value="APA85470.1"/>
    <property type="molecule type" value="Genomic_DNA"/>
</dbReference>
<organism evidence="1 2">
    <name type="scientific">Paraburkholderia sprentiae WSM5005</name>
    <dbReference type="NCBI Taxonomy" id="754502"/>
    <lineage>
        <taxon>Bacteria</taxon>
        <taxon>Pseudomonadati</taxon>
        <taxon>Pseudomonadota</taxon>
        <taxon>Betaproteobacteria</taxon>
        <taxon>Burkholderiales</taxon>
        <taxon>Burkholderiaceae</taxon>
        <taxon>Paraburkholderia</taxon>
    </lineage>
</organism>
<accession>A0A1I9YGN7</accession>
<dbReference type="KEGG" id="pspw:BJG93_08820"/>
<reference evidence="1" key="1">
    <citation type="submission" date="2016-09" db="EMBL/GenBank/DDBJ databases">
        <title>The Complete Genome of Burkholderia sprentiae wsm5005.</title>
        <authorList>
            <person name="De Meyer S."/>
            <person name="Wang P."/>
            <person name="Terpolilli J."/>
        </authorList>
    </citation>
    <scope>NUCLEOTIDE SEQUENCE [LARGE SCALE GENOMIC DNA]</scope>
    <source>
        <strain evidence="1">WSM5005</strain>
    </source>
</reference>
<keyword evidence="2" id="KW-1185">Reference proteome</keyword>
<dbReference type="RefSeq" id="WP_027197036.1">
    <property type="nucleotide sequence ID" value="NZ_CP017561.2"/>
</dbReference>
<protein>
    <submittedName>
        <fullName evidence="1">Uncharacterized protein</fullName>
    </submittedName>
</protein>
<dbReference type="Proteomes" id="UP000179860">
    <property type="component" value="Chromosome 1"/>
</dbReference>
<name>A0A1I9YGN7_9BURK</name>
<evidence type="ECO:0000313" key="1">
    <source>
        <dbReference type="EMBL" id="APA85470.1"/>
    </source>
</evidence>